<evidence type="ECO:0000259" key="1">
    <source>
        <dbReference type="Pfam" id="PF13460"/>
    </source>
</evidence>
<protein>
    <submittedName>
        <fullName evidence="2">Uncharacterized protein YbjT (DUF2867 family)</fullName>
    </submittedName>
</protein>
<organism evidence="2 3">
    <name type="scientific">Falsibacillus pallidus</name>
    <dbReference type="NCBI Taxonomy" id="493781"/>
    <lineage>
        <taxon>Bacteria</taxon>
        <taxon>Bacillati</taxon>
        <taxon>Bacillota</taxon>
        <taxon>Bacilli</taxon>
        <taxon>Bacillales</taxon>
        <taxon>Bacillaceae</taxon>
        <taxon>Falsibacillus</taxon>
    </lineage>
</organism>
<dbReference type="PANTHER" id="PTHR15020">
    <property type="entry name" value="FLAVIN REDUCTASE-RELATED"/>
    <property type="match status" value="1"/>
</dbReference>
<evidence type="ECO:0000313" key="2">
    <source>
        <dbReference type="EMBL" id="RDI41472.1"/>
    </source>
</evidence>
<dbReference type="OrthoDB" id="9803892at2"/>
<dbReference type="PANTHER" id="PTHR15020:SF50">
    <property type="entry name" value="UPF0659 PROTEIN YMR090W"/>
    <property type="match status" value="1"/>
</dbReference>
<sequence>MNVLVIGANGTTGRMVVKNLADSSNHLVKAMIRKSEQTEEMEQLGAKPVVADLEQDFEYAAEDVNAIIFAAGSGSKTGPEKTTSVDEEGAKKAIDIAKKKGIDRFVMLSSMGADTPSAGSEGMQHYLHAKHSADEHLKASGLKYTIVRPGALTDDAASGKIQAAEKIQDRNTDISRENVAKVLVESLNMENLHYKTFEILNGDVEIHTALKNL</sequence>
<feature type="domain" description="NAD(P)-binding" evidence="1">
    <location>
        <begin position="7"/>
        <end position="188"/>
    </location>
</feature>
<dbReference type="CDD" id="cd05243">
    <property type="entry name" value="SDR_a5"/>
    <property type="match status" value="1"/>
</dbReference>
<dbReference type="InterPro" id="IPR036291">
    <property type="entry name" value="NAD(P)-bd_dom_sf"/>
</dbReference>
<dbReference type="SUPFAM" id="SSF51735">
    <property type="entry name" value="NAD(P)-binding Rossmann-fold domains"/>
    <property type="match status" value="1"/>
</dbReference>
<dbReference type="InterPro" id="IPR016040">
    <property type="entry name" value="NAD(P)-bd_dom"/>
</dbReference>
<gene>
    <name evidence="2" type="ORF">DFR59_108123</name>
</gene>
<proteinExistence type="predicted"/>
<dbReference type="RefSeq" id="WP_114746129.1">
    <property type="nucleotide sequence ID" value="NZ_QQAY01000008.1"/>
</dbReference>
<keyword evidence="3" id="KW-1185">Reference proteome</keyword>
<dbReference type="Gene3D" id="3.40.50.720">
    <property type="entry name" value="NAD(P)-binding Rossmann-like Domain"/>
    <property type="match status" value="1"/>
</dbReference>
<dbReference type="Proteomes" id="UP000255326">
    <property type="component" value="Unassembled WGS sequence"/>
</dbReference>
<dbReference type="Pfam" id="PF13460">
    <property type="entry name" value="NAD_binding_10"/>
    <property type="match status" value="1"/>
</dbReference>
<dbReference type="EMBL" id="QQAY01000008">
    <property type="protein sequence ID" value="RDI41472.1"/>
    <property type="molecule type" value="Genomic_DNA"/>
</dbReference>
<name>A0A370GCC3_9BACI</name>
<comment type="caution">
    <text evidence="2">The sequence shown here is derived from an EMBL/GenBank/DDBJ whole genome shotgun (WGS) entry which is preliminary data.</text>
</comment>
<reference evidence="2 3" key="1">
    <citation type="submission" date="2018-07" db="EMBL/GenBank/DDBJ databases">
        <title>Genomic Encyclopedia of Type Strains, Phase IV (KMG-IV): sequencing the most valuable type-strain genomes for metagenomic binning, comparative biology and taxonomic classification.</title>
        <authorList>
            <person name="Goeker M."/>
        </authorList>
    </citation>
    <scope>NUCLEOTIDE SEQUENCE [LARGE SCALE GENOMIC DNA]</scope>
    <source>
        <strain evidence="2 3">DSM 25281</strain>
    </source>
</reference>
<accession>A0A370GCC3</accession>
<dbReference type="AlphaFoldDB" id="A0A370GCC3"/>
<evidence type="ECO:0000313" key="3">
    <source>
        <dbReference type="Proteomes" id="UP000255326"/>
    </source>
</evidence>